<dbReference type="InterPro" id="IPR051978">
    <property type="entry name" value="Rho-GAP_domain"/>
</dbReference>
<dbReference type="GO" id="GO:0005525">
    <property type="term" value="F:GTP binding"/>
    <property type="evidence" value="ECO:0007669"/>
    <property type="project" value="InterPro"/>
</dbReference>
<dbReference type="SUPFAM" id="SSF52540">
    <property type="entry name" value="P-loop containing nucleoside triphosphate hydrolases"/>
    <property type="match status" value="1"/>
</dbReference>
<feature type="compositionally biased region" description="Basic and acidic residues" evidence="1">
    <location>
        <begin position="369"/>
        <end position="380"/>
    </location>
</feature>
<protein>
    <recommendedName>
        <fullName evidence="4">Rho GTPase-activating protein FF domain-containing protein</fullName>
    </recommendedName>
</protein>
<proteinExistence type="predicted"/>
<dbReference type="InterPro" id="IPR027417">
    <property type="entry name" value="P-loop_NTPase"/>
</dbReference>
<evidence type="ECO:0000313" key="3">
    <source>
        <dbReference type="Proteomes" id="UP000324832"/>
    </source>
</evidence>
<sequence length="403" mass="45683">MAKKSENIGGKLMTISVVGLSGTEKEKGQLGIGKSCLCNRFVRTSADDYNVDHISVLSQSDFSGRVVNNDHFLYWGNVQKEYDEQEYRFEVVEQTEFVDDSCFQPFKAVGKTESYVKRCVATKLQSAEKLMYVCKNQLGIEKEYEQRLIPDGKLSVDGFLCVYDVSLVPGRTWEKQNEITAAILQNIIKLKKPVVLVTSKNDESCEQGVREAERLVQRKEFKGSIPIVETSSHDNVNVDQAFFLLAQMIDKSKARIKVANYAEALRIRREQLDFVTEAFTQLIRIHVQDHNILAMMAHRSAKKLRKQLAKLPQVLTRMQLSTDDLHENDWSVVVRQIRSHRDFSVYFSTGSRLSSGSGSGSDTGTISEDSIRDTRDERSRISLQSLPSRIARKAEKLGKRPGT</sequence>
<dbReference type="AlphaFoldDB" id="A0A5E4PV85"/>
<dbReference type="PANTHER" id="PTHR46005">
    <property type="entry name" value="RHO GTPASE-ACTIVATING PROTEIN 190"/>
    <property type="match status" value="1"/>
</dbReference>
<reference evidence="2 3" key="1">
    <citation type="submission" date="2017-07" db="EMBL/GenBank/DDBJ databases">
        <authorList>
            <person name="Talla V."/>
            <person name="Backstrom N."/>
        </authorList>
    </citation>
    <scope>NUCLEOTIDE SEQUENCE [LARGE SCALE GENOMIC DNA]</scope>
</reference>
<dbReference type="Pfam" id="PF00071">
    <property type="entry name" value="Ras"/>
    <property type="match status" value="1"/>
</dbReference>
<dbReference type="SMART" id="SM00173">
    <property type="entry name" value="RAS"/>
    <property type="match status" value="1"/>
</dbReference>
<dbReference type="InterPro" id="IPR001806">
    <property type="entry name" value="Small_GTPase"/>
</dbReference>
<organism evidence="2 3">
    <name type="scientific">Leptidea sinapis</name>
    <dbReference type="NCBI Taxonomy" id="189913"/>
    <lineage>
        <taxon>Eukaryota</taxon>
        <taxon>Metazoa</taxon>
        <taxon>Ecdysozoa</taxon>
        <taxon>Arthropoda</taxon>
        <taxon>Hexapoda</taxon>
        <taxon>Insecta</taxon>
        <taxon>Pterygota</taxon>
        <taxon>Neoptera</taxon>
        <taxon>Endopterygota</taxon>
        <taxon>Lepidoptera</taxon>
        <taxon>Glossata</taxon>
        <taxon>Ditrysia</taxon>
        <taxon>Papilionoidea</taxon>
        <taxon>Pieridae</taxon>
        <taxon>Dismorphiinae</taxon>
        <taxon>Leptidea</taxon>
    </lineage>
</organism>
<name>A0A5E4PV85_9NEOP</name>
<dbReference type="GO" id="GO:0003924">
    <property type="term" value="F:GTPase activity"/>
    <property type="evidence" value="ECO:0007669"/>
    <property type="project" value="InterPro"/>
</dbReference>
<dbReference type="PANTHER" id="PTHR46005:SF4">
    <property type="entry name" value="RHO GTPASE-ACTIVATING PROTEIN 190"/>
    <property type="match status" value="1"/>
</dbReference>
<dbReference type="EMBL" id="FZQP02000426">
    <property type="protein sequence ID" value="VVC88932.1"/>
    <property type="molecule type" value="Genomic_DNA"/>
</dbReference>
<feature type="region of interest" description="Disordered" evidence="1">
    <location>
        <begin position="350"/>
        <end position="403"/>
    </location>
</feature>
<feature type="compositionally biased region" description="Low complexity" evidence="1">
    <location>
        <begin position="350"/>
        <end position="368"/>
    </location>
</feature>
<dbReference type="GO" id="GO:0050770">
    <property type="term" value="P:regulation of axonogenesis"/>
    <property type="evidence" value="ECO:0007669"/>
    <property type="project" value="TreeGrafter"/>
</dbReference>
<dbReference type="GO" id="GO:0008361">
    <property type="term" value="P:regulation of cell size"/>
    <property type="evidence" value="ECO:0007669"/>
    <property type="project" value="TreeGrafter"/>
</dbReference>
<evidence type="ECO:0000256" key="1">
    <source>
        <dbReference type="SAM" id="MobiDB-lite"/>
    </source>
</evidence>
<keyword evidence="3" id="KW-1185">Reference proteome</keyword>
<evidence type="ECO:0008006" key="4">
    <source>
        <dbReference type="Google" id="ProtNLM"/>
    </source>
</evidence>
<dbReference type="GO" id="GO:0005829">
    <property type="term" value="C:cytosol"/>
    <property type="evidence" value="ECO:0007669"/>
    <property type="project" value="TreeGrafter"/>
</dbReference>
<evidence type="ECO:0000313" key="2">
    <source>
        <dbReference type="EMBL" id="VVC88932.1"/>
    </source>
</evidence>
<dbReference type="GO" id="GO:0005096">
    <property type="term" value="F:GTPase activator activity"/>
    <property type="evidence" value="ECO:0007669"/>
    <property type="project" value="TreeGrafter"/>
</dbReference>
<dbReference type="GO" id="GO:0007266">
    <property type="term" value="P:Rho protein signal transduction"/>
    <property type="evidence" value="ECO:0007669"/>
    <property type="project" value="TreeGrafter"/>
</dbReference>
<dbReference type="CDD" id="cd00882">
    <property type="entry name" value="Ras_like_GTPase"/>
    <property type="match status" value="1"/>
</dbReference>
<dbReference type="PRINTS" id="PR00449">
    <property type="entry name" value="RASTRNSFRMNG"/>
</dbReference>
<gene>
    <name evidence="2" type="ORF">LSINAPIS_LOCUS2182</name>
</gene>
<accession>A0A5E4PV85</accession>
<dbReference type="Gene3D" id="3.40.50.300">
    <property type="entry name" value="P-loop containing nucleotide triphosphate hydrolases"/>
    <property type="match status" value="1"/>
</dbReference>
<feature type="compositionally biased region" description="Basic and acidic residues" evidence="1">
    <location>
        <begin position="392"/>
        <end position="403"/>
    </location>
</feature>
<dbReference type="Proteomes" id="UP000324832">
    <property type="component" value="Unassembled WGS sequence"/>
</dbReference>